<dbReference type="Pfam" id="PF17921">
    <property type="entry name" value="Integrase_H2C2"/>
    <property type="match status" value="1"/>
</dbReference>
<keyword evidence="9" id="KW-0378">Hydrolase</keyword>
<dbReference type="GO" id="GO:0015074">
    <property type="term" value="P:DNA integration"/>
    <property type="evidence" value="ECO:0007669"/>
    <property type="project" value="InterPro"/>
</dbReference>
<dbReference type="InterPro" id="IPR036875">
    <property type="entry name" value="Znf_CCHC_sf"/>
</dbReference>
<dbReference type="GO" id="GO:0003677">
    <property type="term" value="F:DNA binding"/>
    <property type="evidence" value="ECO:0007669"/>
    <property type="project" value="UniProtKB-KW"/>
</dbReference>
<keyword evidence="12" id="KW-0511">Multifunctional enzyme</keyword>
<dbReference type="InterPro" id="IPR038269">
    <property type="entry name" value="SCAN_sf"/>
</dbReference>
<keyword evidence="11" id="KW-0238">DNA-binding</keyword>
<dbReference type="Pfam" id="PF02023">
    <property type="entry name" value="SCAN"/>
    <property type="match status" value="1"/>
</dbReference>
<name>A0A6P8TZG1_GYMAC</name>
<dbReference type="CDD" id="cd00303">
    <property type="entry name" value="retropepsin_like"/>
    <property type="match status" value="1"/>
</dbReference>
<dbReference type="InterPro" id="IPR050951">
    <property type="entry name" value="Retrovirus_Pol_polyprotein"/>
</dbReference>
<keyword evidence="10" id="KW-0695">RNA-directed DNA polymerase</keyword>
<keyword evidence="4" id="KW-0808">Transferase</keyword>
<dbReference type="Pfam" id="PF17919">
    <property type="entry name" value="RT_RNaseH_2"/>
    <property type="match status" value="1"/>
</dbReference>
<accession>A0A6P8TZG1</accession>
<evidence type="ECO:0000256" key="13">
    <source>
        <dbReference type="ARBA" id="ARBA00039658"/>
    </source>
</evidence>
<dbReference type="SUPFAM" id="SSF53098">
    <property type="entry name" value="Ribonuclease H-like"/>
    <property type="match status" value="1"/>
</dbReference>
<dbReference type="GO" id="GO:0006508">
    <property type="term" value="P:proteolysis"/>
    <property type="evidence" value="ECO:0007669"/>
    <property type="project" value="UniProtKB-KW"/>
</dbReference>
<dbReference type="FunFam" id="3.30.70.270:FF:000062">
    <property type="entry name" value="Uncharacterized protein"/>
    <property type="match status" value="1"/>
</dbReference>
<dbReference type="InterPro" id="IPR001878">
    <property type="entry name" value="Znf_CCHC"/>
</dbReference>
<dbReference type="FunFam" id="3.10.20.370:FF:000001">
    <property type="entry name" value="Retrovirus-related Pol polyprotein from transposon 17.6-like protein"/>
    <property type="match status" value="2"/>
</dbReference>
<evidence type="ECO:0000256" key="1">
    <source>
        <dbReference type="ARBA" id="ARBA00010879"/>
    </source>
</evidence>
<dbReference type="PROSITE" id="PS50878">
    <property type="entry name" value="RT_POL"/>
    <property type="match status" value="1"/>
</dbReference>
<evidence type="ECO:0000256" key="9">
    <source>
        <dbReference type="ARBA" id="ARBA00022801"/>
    </source>
</evidence>
<evidence type="ECO:0000256" key="4">
    <source>
        <dbReference type="ARBA" id="ARBA00022679"/>
    </source>
</evidence>
<feature type="domain" description="SCAN box" evidence="17">
    <location>
        <begin position="1363"/>
        <end position="1439"/>
    </location>
</feature>
<keyword evidence="14" id="KW-0863">Zinc-finger</keyword>
<evidence type="ECO:0000259" key="16">
    <source>
        <dbReference type="PROSITE" id="PS50158"/>
    </source>
</evidence>
<dbReference type="InterPro" id="IPR041577">
    <property type="entry name" value="RT_RNaseH_2"/>
</dbReference>
<evidence type="ECO:0000313" key="21">
    <source>
        <dbReference type="RefSeq" id="XP_034069786.1"/>
    </source>
</evidence>
<dbReference type="PANTHER" id="PTHR37984:SF5">
    <property type="entry name" value="PROTEIN NYNRIN-LIKE"/>
    <property type="match status" value="1"/>
</dbReference>
<dbReference type="KEGG" id="gacu:117544652"/>
<evidence type="ECO:0000259" key="19">
    <source>
        <dbReference type="PROSITE" id="PS50994"/>
    </source>
</evidence>
<dbReference type="RefSeq" id="XP_034069786.1">
    <property type="nucleotide sequence ID" value="XM_034213895.1"/>
</dbReference>
<dbReference type="FunFam" id="3.30.70.270:FF:000003">
    <property type="entry name" value="Transposon Ty3-G Gag-Pol polyprotein"/>
    <property type="match status" value="1"/>
</dbReference>
<evidence type="ECO:0000256" key="15">
    <source>
        <dbReference type="SAM" id="MobiDB-lite"/>
    </source>
</evidence>
<dbReference type="FunFam" id="3.30.70.270:FF:000020">
    <property type="entry name" value="Transposon Tf2-6 polyprotein-like Protein"/>
    <property type="match status" value="1"/>
</dbReference>
<dbReference type="GO" id="GO:0004190">
    <property type="term" value="F:aspartic-type endopeptidase activity"/>
    <property type="evidence" value="ECO:0007669"/>
    <property type="project" value="UniProtKB-KW"/>
</dbReference>
<feature type="region of interest" description="Disordered" evidence="15">
    <location>
        <begin position="1220"/>
        <end position="1290"/>
    </location>
</feature>
<keyword evidence="8" id="KW-0255">Endonuclease</keyword>
<evidence type="ECO:0000256" key="8">
    <source>
        <dbReference type="ARBA" id="ARBA00022759"/>
    </source>
</evidence>
<keyword evidence="14" id="KW-0479">Metal-binding</keyword>
<dbReference type="InterPro" id="IPR041588">
    <property type="entry name" value="Integrase_H2C2"/>
</dbReference>
<keyword evidence="7" id="KW-0064">Aspartyl protease</keyword>
<dbReference type="PROSITE" id="PS50994">
    <property type="entry name" value="INTEGRASE"/>
    <property type="match status" value="1"/>
</dbReference>
<proteinExistence type="inferred from homology"/>
<keyword evidence="6" id="KW-0540">Nuclease</keyword>
<keyword evidence="3" id="KW-0645">Protease</keyword>
<dbReference type="InterPro" id="IPR001584">
    <property type="entry name" value="Integrase_cat-core"/>
</dbReference>
<dbReference type="OrthoDB" id="4369127at2759"/>
<dbReference type="PANTHER" id="PTHR37984">
    <property type="entry name" value="PROTEIN CBG26694"/>
    <property type="match status" value="1"/>
</dbReference>
<keyword evidence="20" id="KW-1185">Reference proteome</keyword>
<gene>
    <name evidence="21" type="primary">LOC117544652</name>
</gene>
<dbReference type="SUPFAM" id="SSF57756">
    <property type="entry name" value="Retrovirus zinc finger-like domains"/>
    <property type="match status" value="1"/>
</dbReference>
<dbReference type="InterPro" id="IPR012337">
    <property type="entry name" value="RNaseH-like_sf"/>
</dbReference>
<evidence type="ECO:0000256" key="6">
    <source>
        <dbReference type="ARBA" id="ARBA00022722"/>
    </source>
</evidence>
<feature type="compositionally biased region" description="Basic and acidic residues" evidence="15">
    <location>
        <begin position="1275"/>
        <end position="1286"/>
    </location>
</feature>
<evidence type="ECO:0000259" key="18">
    <source>
        <dbReference type="PROSITE" id="PS50878"/>
    </source>
</evidence>
<dbReference type="FunFam" id="3.10.10.10:FF:000007">
    <property type="entry name" value="Retrovirus-related Pol polyprotein from transposon 17.6-like Protein"/>
    <property type="match status" value="1"/>
</dbReference>
<dbReference type="Pfam" id="PF00078">
    <property type="entry name" value="RVT_1"/>
    <property type="match status" value="2"/>
</dbReference>
<dbReference type="GO" id="GO:0003964">
    <property type="term" value="F:RNA-directed DNA polymerase activity"/>
    <property type="evidence" value="ECO:0007669"/>
    <property type="project" value="UniProtKB-KW"/>
</dbReference>
<dbReference type="FunFam" id="3.30.420.10:FF:000032">
    <property type="entry name" value="Retrovirus-related Pol polyprotein from transposon 297-like Protein"/>
    <property type="match status" value="1"/>
</dbReference>
<evidence type="ECO:0000256" key="10">
    <source>
        <dbReference type="ARBA" id="ARBA00022918"/>
    </source>
</evidence>
<dbReference type="InterPro" id="IPR036397">
    <property type="entry name" value="RNaseH_sf"/>
</dbReference>
<evidence type="ECO:0000256" key="7">
    <source>
        <dbReference type="ARBA" id="ARBA00022750"/>
    </source>
</evidence>
<keyword evidence="5" id="KW-0548">Nucleotidyltransferase</keyword>
<evidence type="ECO:0000259" key="17">
    <source>
        <dbReference type="PROSITE" id="PS50804"/>
    </source>
</evidence>
<feature type="compositionally biased region" description="Acidic residues" evidence="15">
    <location>
        <begin position="1235"/>
        <end position="1247"/>
    </location>
</feature>
<dbReference type="FunFam" id="1.10.340.70:FF:000001">
    <property type="entry name" value="Retrovirus-related Pol polyprotein from transposon gypsy-like Protein"/>
    <property type="match status" value="1"/>
</dbReference>
<protein>
    <recommendedName>
        <fullName evidence="13">Gypsy retrotransposon integrase-like protein 1</fullName>
        <ecNumber evidence="2">3.1.26.4</ecNumber>
    </recommendedName>
</protein>
<evidence type="ECO:0000256" key="2">
    <source>
        <dbReference type="ARBA" id="ARBA00012180"/>
    </source>
</evidence>
<dbReference type="SUPFAM" id="SSF56672">
    <property type="entry name" value="DNA/RNA polymerases"/>
    <property type="match status" value="2"/>
</dbReference>
<evidence type="ECO:0000256" key="14">
    <source>
        <dbReference type="PROSITE-ProRule" id="PRU00047"/>
    </source>
</evidence>
<dbReference type="Gene3D" id="3.10.20.370">
    <property type="match status" value="1"/>
</dbReference>
<evidence type="ECO:0000256" key="11">
    <source>
        <dbReference type="ARBA" id="ARBA00023125"/>
    </source>
</evidence>
<dbReference type="Pfam" id="PF00665">
    <property type="entry name" value="rve"/>
    <property type="match status" value="1"/>
</dbReference>
<dbReference type="CDD" id="cd09274">
    <property type="entry name" value="RNase_HI_RT_Ty3"/>
    <property type="match status" value="2"/>
</dbReference>
<dbReference type="Gene3D" id="3.30.420.10">
    <property type="entry name" value="Ribonuclease H-like superfamily/Ribonuclease H"/>
    <property type="match status" value="1"/>
</dbReference>
<dbReference type="Proteomes" id="UP000515161">
    <property type="component" value="Unplaced"/>
</dbReference>
<dbReference type="Gene3D" id="3.10.10.10">
    <property type="entry name" value="HIV Type 1 Reverse Transcriptase, subunit A, domain 1"/>
    <property type="match status" value="1"/>
</dbReference>
<feature type="domain" description="Reverse transcriptase" evidence="18">
    <location>
        <begin position="338"/>
        <end position="517"/>
    </location>
</feature>
<dbReference type="Gene3D" id="1.10.4020.10">
    <property type="entry name" value="DNA breaking-rejoining enzymes"/>
    <property type="match status" value="1"/>
</dbReference>
<feature type="compositionally biased region" description="Basic and acidic residues" evidence="15">
    <location>
        <begin position="1248"/>
        <end position="1258"/>
    </location>
</feature>
<dbReference type="CDD" id="cd01647">
    <property type="entry name" value="RT_LTR"/>
    <property type="match status" value="2"/>
</dbReference>
<dbReference type="GeneID" id="117544652"/>
<evidence type="ECO:0000256" key="3">
    <source>
        <dbReference type="ARBA" id="ARBA00022670"/>
    </source>
</evidence>
<dbReference type="PROSITE" id="PS50804">
    <property type="entry name" value="SCAN_BOX"/>
    <property type="match status" value="1"/>
</dbReference>
<dbReference type="CDD" id="cd07936">
    <property type="entry name" value="SCAN"/>
    <property type="match status" value="1"/>
</dbReference>
<organism evidence="20 21">
    <name type="scientific">Gymnodraco acuticeps</name>
    <name type="common">Antarctic dragonfish</name>
    <dbReference type="NCBI Taxonomy" id="8218"/>
    <lineage>
        <taxon>Eukaryota</taxon>
        <taxon>Metazoa</taxon>
        <taxon>Chordata</taxon>
        <taxon>Craniata</taxon>
        <taxon>Vertebrata</taxon>
        <taxon>Euteleostomi</taxon>
        <taxon>Actinopterygii</taxon>
        <taxon>Neopterygii</taxon>
        <taxon>Teleostei</taxon>
        <taxon>Neoteleostei</taxon>
        <taxon>Acanthomorphata</taxon>
        <taxon>Eupercaria</taxon>
        <taxon>Perciformes</taxon>
        <taxon>Notothenioidei</taxon>
        <taxon>Bathydraconidae</taxon>
        <taxon>Gymnodraco</taxon>
    </lineage>
</organism>
<dbReference type="EC" id="3.1.26.4" evidence="2"/>
<dbReference type="InParanoid" id="A0A6P8TZG1"/>
<dbReference type="GO" id="GO:0008270">
    <property type="term" value="F:zinc ion binding"/>
    <property type="evidence" value="ECO:0007669"/>
    <property type="project" value="UniProtKB-KW"/>
</dbReference>
<feature type="domain" description="Integrase catalytic" evidence="19">
    <location>
        <begin position="929"/>
        <end position="1087"/>
    </location>
</feature>
<dbReference type="InterPro" id="IPR000477">
    <property type="entry name" value="RT_dom"/>
</dbReference>
<dbReference type="InterPro" id="IPR041373">
    <property type="entry name" value="RT_RNaseH"/>
</dbReference>
<dbReference type="GO" id="GO:0004523">
    <property type="term" value="F:RNA-DNA hybrid ribonuclease activity"/>
    <property type="evidence" value="ECO:0007669"/>
    <property type="project" value="UniProtKB-EC"/>
</dbReference>
<keyword evidence="14" id="KW-0862">Zinc</keyword>
<evidence type="ECO:0000256" key="12">
    <source>
        <dbReference type="ARBA" id="ARBA00023268"/>
    </source>
</evidence>
<comment type="similarity">
    <text evidence="1">Belongs to the beta type-B retroviral polymerase family. HERV class-II K(HML-2) pol subfamily.</text>
</comment>
<dbReference type="Gene3D" id="3.30.70.270">
    <property type="match status" value="4"/>
</dbReference>
<dbReference type="Pfam" id="PF17917">
    <property type="entry name" value="RT_RNaseH"/>
    <property type="match status" value="1"/>
</dbReference>
<feature type="domain" description="CCHC-type" evidence="16">
    <location>
        <begin position="1502"/>
        <end position="1517"/>
    </location>
</feature>
<dbReference type="InterPro" id="IPR043128">
    <property type="entry name" value="Rev_trsase/Diguanyl_cyclase"/>
</dbReference>
<dbReference type="PROSITE" id="PS50158">
    <property type="entry name" value="ZF_CCHC"/>
    <property type="match status" value="1"/>
</dbReference>
<reference evidence="21" key="1">
    <citation type="submission" date="2025-08" db="UniProtKB">
        <authorList>
            <consortium name="RefSeq"/>
        </authorList>
    </citation>
    <scope>IDENTIFICATION</scope>
</reference>
<dbReference type="Gene3D" id="1.10.340.70">
    <property type="match status" value="1"/>
</dbReference>
<evidence type="ECO:0000313" key="20">
    <source>
        <dbReference type="Proteomes" id="UP000515161"/>
    </source>
</evidence>
<dbReference type="SUPFAM" id="SSF47353">
    <property type="entry name" value="Retrovirus capsid dimerization domain-like"/>
    <property type="match status" value="1"/>
</dbReference>
<dbReference type="SMART" id="SM00431">
    <property type="entry name" value="SCAN"/>
    <property type="match status" value="1"/>
</dbReference>
<sequence length="1826" mass="205833">MGGVMVHCLVDTGSMVSTVTESFFLQHFEPWGQEKLQSCHWLQLRAANGLAIPYIGYLELDIELCGKVMASCGVLVVKDPPGGVSSAVPGILGMNIIRRCYQELFGQHGLALFSLPPVSEAPQSFIEALQKCHQSSVQPPPGVSGGVKVRGRKACRIPGGMMKIVAATCSEQYSSGTVLFEPLDSGLPAGLLASPALVRVERGTAYIPIVNVGSVDVLLYPRTLVGTLDQVRLVNLPVGVTEVSSSVARVASQAAFPSVPDQLDALDLSSLPAEEQVKVRSLLTKHTSVFSAHEGDLGCTTLISHDIPLLDDVPVKQRYRRIPPSEYEVVKEHINQLLESQIIRESCSPYASPIVLVKKKDGSLRMCVDYRQLNSKTRKDAFPLPRIEESLDALTGASWFSTMDLASGYNQVPVAEADRPKTAFCTPFGLFEWNRMPFGLCNAPGTFQRLMQRIFGDQQCQSLLLYLDDIVVFSSTVDQHLERLEVVLRRLQHEGLKAKLSKCAFFQREVRYLGHVISDQGVSTDPSKQEVVASWQPPTTISGLRSFLGFASYYRRFVEGFAKLAAPLHTLVAELGGTKSKRRSEREIAGNWTEGCHRSFEALKTKLTTAPVLAYADFSLPFILEVDASFGGLGAVLSQEQGGKVRPIAYASRGLRPTERNSANYSSMRLEFLGLKWAMTEKFREYLLGHKCVVFTDNNPLSHLSTAKLGATEQRWAAQLASFDFEIKYRSGRSNGNADALSRQHPPGVQDLEAMLPSTSLPLPLRQALPVAQATQAAVIALPHHTQSDMEALQQADPVLQELLVFWRRRQRPSNDERKQLSRQALALLPQWDRLVERSGVLYRQIFRFDGAEAFLQLLLPAALREQVFTEVHQRHGHQGIERTLELLRQRCYWPGMSSEVVHWCSSCERCQIAKDTRPAARAPMGHLLASRPNEILAIDFTVLEPTYSRLENVLVITDIFSKYTLALPPRDQRASTVAQVLVTEWFSKFGVPARIHSDQGRNFESILIQQLCSLYNIEKSRTTPYHPASNGQCERFNRTLHNLLRTLPVSRKRDWNSCLPQLLYSYNTTPHQSTGESPFLLMFGQEPRLSVDFLLGRVPDPVGGPVHEWIQEHQAKLQIAFEGAQERLKTAAERRKRCHDQYVKDVPLNEGQLVWLRDCGARGRHKIRDIWSSVRYIVVKAPNGGSVYTIVPANDLTKTKRVHRTLLKAVIGTHSRWSPDDVPVPLSIPPDSPQSDDELSFDEQGSDEERPRRRGDFGDDLEQTSSSRRRSPRRQREQPLHREPKLWPLGPDDDIEQFLTTFEHMAQVCRWDQEEWAVRLVPLLTGKARSAYMLMDIRDSEDYEQVKAAILAKYEITADTYRRRFRALDIQQDETPRELYVRLKDLFCKWVRFETSSIKDICEILILEQFLRMVNPEMEVWIPEHDPKSAEEASRLAEVFHSARTESKSFANCQNRYPSGKSNAYGGEKGSGYTYGSNSSGKQTTPSRMTYAKRQVQPEVRCYHCNEVGHTRPTCPVARQSKPSLLWTVPVPGGAPATFQRLMDQVLREFATFSAAYLDDVVIFSQTWEEHRDHLQQVLHAIQAAGLTINPRKCAFAKEEAEYLGYVIGGGVIRPQLSKIEAITSYPVPTTKKKVKSFLGLVNWYRKFIPQLSERAVVLTNLTKASVPAKVRWNEDCDRAFKDLKQAITTESVLHSPDFNQLFTVQTDASGVGLGAVLLQEVDGKLKPVVFLSRKLLDRETRYSTIEKECLAIKWAIDSLRYYLLGRQFILETDHRALQWLHKMKDANMRIAGWYLALQPYNFTVRYRPGKSNLVADWLSRSQNG</sequence>
<dbReference type="InterPro" id="IPR043502">
    <property type="entry name" value="DNA/RNA_pol_sf"/>
</dbReference>
<evidence type="ECO:0000256" key="5">
    <source>
        <dbReference type="ARBA" id="ARBA00022695"/>
    </source>
</evidence>
<dbReference type="InterPro" id="IPR003309">
    <property type="entry name" value="SCAN_dom"/>
</dbReference>